<feature type="compositionally biased region" description="Polar residues" evidence="5">
    <location>
        <begin position="329"/>
        <end position="348"/>
    </location>
</feature>
<feature type="compositionally biased region" description="Pro residues" evidence="5">
    <location>
        <begin position="175"/>
        <end position="191"/>
    </location>
</feature>
<feature type="domain" description="Mif2 N-terminal" evidence="7">
    <location>
        <begin position="15"/>
        <end position="59"/>
    </location>
</feature>
<feature type="region of interest" description="Disordered" evidence="5">
    <location>
        <begin position="74"/>
        <end position="271"/>
    </location>
</feature>
<dbReference type="InterPro" id="IPR025974">
    <property type="entry name" value="Mif2/CENP-C_cupin"/>
</dbReference>
<dbReference type="GO" id="GO:0000776">
    <property type="term" value="C:kinetochore"/>
    <property type="evidence" value="ECO:0007669"/>
    <property type="project" value="InterPro"/>
</dbReference>
<dbReference type="GO" id="GO:0005634">
    <property type="term" value="C:nucleus"/>
    <property type="evidence" value="ECO:0007669"/>
    <property type="project" value="UniProtKB-SubCell"/>
</dbReference>
<feature type="compositionally biased region" description="Basic and acidic residues" evidence="5">
    <location>
        <begin position="295"/>
        <end position="304"/>
    </location>
</feature>
<proteinExistence type="inferred from homology"/>
<dbReference type="InterPro" id="IPR028929">
    <property type="entry name" value="Mif2_N"/>
</dbReference>
<comment type="subcellular location">
    <subcellularLocation>
        <location evidence="1">Nucleus</location>
    </subcellularLocation>
</comment>
<evidence type="ECO:0000313" key="8">
    <source>
        <dbReference type="EMBL" id="OMJ26110.1"/>
    </source>
</evidence>
<feature type="compositionally biased region" description="Polar residues" evidence="5">
    <location>
        <begin position="48"/>
        <end position="62"/>
    </location>
</feature>
<comment type="caution">
    <text evidence="8">The sequence shown here is derived from an EMBL/GenBank/DDBJ whole genome shotgun (WGS) entry which is preliminary data.</text>
</comment>
<evidence type="ECO:0000256" key="4">
    <source>
        <dbReference type="ARBA" id="ARBA00023242"/>
    </source>
</evidence>
<dbReference type="SUPFAM" id="SSF51182">
    <property type="entry name" value="RmlC-like cupins"/>
    <property type="match status" value="1"/>
</dbReference>
<dbReference type="OrthoDB" id="1939643at2759"/>
<feature type="compositionally biased region" description="Polar residues" evidence="5">
    <location>
        <begin position="589"/>
        <end position="603"/>
    </location>
</feature>
<comment type="similarity">
    <text evidence="2">Belongs to the CENP-C/MIF2 family.</text>
</comment>
<sequence>MSVNRPKRERRKSDFSEIGIKGRKTGISIAEDVHTDSDGIEDIDDFYSKTNQPEDNQSILSPNPVSDIARLVQQNISPLPTTNPISSFSPIHPPDNDPSNYPNYFIPSDFKPPPNTSPQASPTASKESTISNNKNLLNTIPNSQKKLSKSRKSRAERKSRLLTKEDLSGLTQPALPAPKTPSQPYELPSPRPKISNHQNPLLTPKNNPDNKNKISPSTTTTATQSDSKNNSPKPNITPKDNSKHAPNSDNSPENTIAPSSPKIDTSKAFSTPGFFQKWKQSVDMDASPLNNDSPIIDHDLKDPDLYSPIQNIPSPSPSLLSPTKSIPSRSHSPLLSPTPTVNPPSDNHSIAPESPSHHILSSNSTEITTQEYISSMNKSDSSTTNNSNTISANILTSAFSDNENLSTNTTSNSKLKYTSFSTHHTTISSNHAPENSDTDFYNNDDFALDDNQDPTSPINMPALLSDTEDGFDSTNPDNSNDTINITTSTSKSPPNIPKPKTKPKPKKSINYSDNEPRKSTRTKLKPLEYWRNEHIVYKLEKTEDGNIVPSMQGVVKLENNETKKPKRKKRSRITMPRKPPPSRSKKQKNNYSSDSDSYRFTNSQSNNLVYEEIQEKPVDYLLDAELEMRAFEAKADVVDSYTKSTVKRTVALSAPAVRSRLIPDNPDNPEFYTAGIFTDSNPNSKPFLQSGLIEIPPNSEKPPRNTKLYSIVFYVAHGSVQVTFRNSPVTLEVGSHFCVPRGNSYSIFNPGPATARIFFASASPQE</sequence>
<dbReference type="AlphaFoldDB" id="A0A1R1YGT1"/>
<dbReference type="PANTHER" id="PTHR16684:SF11">
    <property type="entry name" value="CENTROMERE PROTEIN C"/>
    <property type="match status" value="1"/>
</dbReference>
<feature type="compositionally biased region" description="Polar residues" evidence="5">
    <location>
        <begin position="74"/>
        <end position="89"/>
    </location>
</feature>
<feature type="compositionally biased region" description="Polar residues" evidence="5">
    <location>
        <begin position="432"/>
        <end position="441"/>
    </location>
</feature>
<dbReference type="InterPro" id="IPR028386">
    <property type="entry name" value="CENP-C/Mif2/cnp3"/>
</dbReference>
<feature type="region of interest" description="Disordered" evidence="5">
    <location>
        <begin position="284"/>
        <end position="362"/>
    </location>
</feature>
<feature type="domain" description="Mif2/CENP-C cupin" evidence="6">
    <location>
        <begin position="685"/>
        <end position="760"/>
    </location>
</feature>
<dbReference type="GO" id="GO:0019237">
    <property type="term" value="F:centromeric DNA binding"/>
    <property type="evidence" value="ECO:0007669"/>
    <property type="project" value="InterPro"/>
</dbReference>
<feature type="compositionally biased region" description="Low complexity" evidence="5">
    <location>
        <begin position="472"/>
        <end position="493"/>
    </location>
</feature>
<dbReference type="Pfam" id="PF15624">
    <property type="entry name" value="Mif2_N"/>
    <property type="match status" value="1"/>
</dbReference>
<keyword evidence="4" id="KW-0539">Nucleus</keyword>
<protein>
    <submittedName>
        <fullName evidence="8">Centromere protein 3</fullName>
    </submittedName>
</protein>
<dbReference type="InterPro" id="IPR014710">
    <property type="entry name" value="RmlC-like_jellyroll"/>
</dbReference>
<reference evidence="8 9" key="1">
    <citation type="submission" date="2017-01" db="EMBL/GenBank/DDBJ databases">
        <authorList>
            <person name="Mah S.A."/>
            <person name="Swanson W.J."/>
            <person name="Moy G.W."/>
            <person name="Vacquier V.D."/>
        </authorList>
    </citation>
    <scope>NUCLEOTIDE SEQUENCE [LARGE SCALE GENOMIC DNA]</scope>
    <source>
        <strain evidence="8 9">GSMNP</strain>
    </source>
</reference>
<dbReference type="Gene3D" id="2.60.120.10">
    <property type="entry name" value="Jelly Rolls"/>
    <property type="match status" value="1"/>
</dbReference>
<dbReference type="GO" id="GO:0051315">
    <property type="term" value="P:attachment of mitotic spindle microtubules to kinetochore"/>
    <property type="evidence" value="ECO:0007669"/>
    <property type="project" value="TreeGrafter"/>
</dbReference>
<feature type="region of interest" description="Disordered" evidence="5">
    <location>
        <begin position="554"/>
        <end position="603"/>
    </location>
</feature>
<evidence type="ECO:0000259" key="7">
    <source>
        <dbReference type="Pfam" id="PF15624"/>
    </source>
</evidence>
<dbReference type="Proteomes" id="UP000187283">
    <property type="component" value="Unassembled WGS sequence"/>
</dbReference>
<evidence type="ECO:0000256" key="5">
    <source>
        <dbReference type="SAM" id="MobiDB-lite"/>
    </source>
</evidence>
<evidence type="ECO:0000313" key="9">
    <source>
        <dbReference type="Proteomes" id="UP000187283"/>
    </source>
</evidence>
<feature type="compositionally biased region" description="Basic and acidic residues" evidence="5">
    <location>
        <begin position="156"/>
        <end position="167"/>
    </location>
</feature>
<feature type="region of interest" description="Disordered" evidence="5">
    <location>
        <begin position="425"/>
        <end position="525"/>
    </location>
</feature>
<evidence type="ECO:0000256" key="2">
    <source>
        <dbReference type="ARBA" id="ARBA00010291"/>
    </source>
</evidence>
<feature type="compositionally biased region" description="Low complexity" evidence="5">
    <location>
        <begin position="307"/>
        <end position="328"/>
    </location>
</feature>
<feature type="compositionally biased region" description="Basic residues" evidence="5">
    <location>
        <begin position="146"/>
        <end position="155"/>
    </location>
</feature>
<feature type="compositionally biased region" description="Polar residues" evidence="5">
    <location>
        <begin position="117"/>
        <end position="142"/>
    </location>
</feature>
<dbReference type="PANTHER" id="PTHR16684">
    <property type="entry name" value="CENTROMERE PROTEIN C"/>
    <property type="match status" value="1"/>
</dbReference>
<dbReference type="EMBL" id="LSSN01000067">
    <property type="protein sequence ID" value="OMJ26110.1"/>
    <property type="molecule type" value="Genomic_DNA"/>
</dbReference>
<dbReference type="InterPro" id="IPR011051">
    <property type="entry name" value="RmlC_Cupin_sf"/>
</dbReference>
<evidence type="ECO:0000259" key="6">
    <source>
        <dbReference type="Pfam" id="PF11699"/>
    </source>
</evidence>
<keyword evidence="9" id="KW-1185">Reference proteome</keyword>
<dbReference type="GO" id="GO:0051455">
    <property type="term" value="P:spindle attachment to meiosis I kinetochore"/>
    <property type="evidence" value="ECO:0007669"/>
    <property type="project" value="TreeGrafter"/>
</dbReference>
<dbReference type="Pfam" id="PF11699">
    <property type="entry name" value="CENP-C_C"/>
    <property type="match status" value="1"/>
</dbReference>
<dbReference type="GO" id="GO:0051382">
    <property type="term" value="P:kinetochore assembly"/>
    <property type="evidence" value="ECO:0007669"/>
    <property type="project" value="InterPro"/>
</dbReference>
<keyword evidence="3" id="KW-0238">DNA-binding</keyword>
<accession>A0A1R1YGT1</accession>
<evidence type="ECO:0000256" key="3">
    <source>
        <dbReference type="ARBA" id="ARBA00023125"/>
    </source>
</evidence>
<feature type="region of interest" description="Disordered" evidence="5">
    <location>
        <begin position="29"/>
        <end position="62"/>
    </location>
</feature>
<name>A0A1R1YGT1_9FUNG</name>
<evidence type="ECO:0000256" key="1">
    <source>
        <dbReference type="ARBA" id="ARBA00004123"/>
    </source>
</evidence>
<gene>
    <name evidence="8" type="ORF">AYI70_g423</name>
</gene>
<dbReference type="STRING" id="133412.A0A1R1YGT1"/>
<feature type="compositionally biased region" description="Polar residues" evidence="5">
    <location>
        <begin position="244"/>
        <end position="258"/>
    </location>
</feature>
<organism evidence="8 9">
    <name type="scientific">Smittium culicis</name>
    <dbReference type="NCBI Taxonomy" id="133412"/>
    <lineage>
        <taxon>Eukaryota</taxon>
        <taxon>Fungi</taxon>
        <taxon>Fungi incertae sedis</taxon>
        <taxon>Zoopagomycota</taxon>
        <taxon>Kickxellomycotina</taxon>
        <taxon>Harpellomycetes</taxon>
        <taxon>Harpellales</taxon>
        <taxon>Legeriomycetaceae</taxon>
        <taxon>Smittium</taxon>
    </lineage>
</organism>
<feature type="compositionally biased region" description="Polar residues" evidence="5">
    <location>
        <begin position="195"/>
        <end position="234"/>
    </location>
</feature>